<evidence type="ECO:0000313" key="3">
    <source>
        <dbReference type="Proteomes" id="UP000245207"/>
    </source>
</evidence>
<keyword evidence="3" id="KW-1185">Reference proteome</keyword>
<dbReference type="Pfam" id="PF14223">
    <property type="entry name" value="Retrotran_gag_2"/>
    <property type="match status" value="1"/>
</dbReference>
<dbReference type="InterPro" id="IPR036875">
    <property type="entry name" value="Znf_CCHC_sf"/>
</dbReference>
<feature type="compositionally biased region" description="Basic residues" evidence="1">
    <location>
        <begin position="307"/>
        <end position="322"/>
    </location>
</feature>
<accession>A0A2U1LU67</accession>
<sequence length="471" mass="51566">MANIADTNSVPHFSPVKLSSSNYLIWRNHMTLLMGFHYLSAHIDGSSPPSKTITTEDKTAPNPEFVSWTTADQKAALLLLNSLIEEAATEVLGITGARQIWIALENTYSNASIERVQSLRDSLQQLTKGTSSVTEFSRKFKLICEQLAAIGHPVAETDKIHWFLRGLGPSYEGFSIAIRAIKPAPLFRDLVAQAESHDLFSQSLHGTTTPTAAFHVQTKRESSTQSRGSGSYRGSSSRGSYGRGRNNNRRPPHCQLCRTNGHYASACPDLHTFATQSSASDDSLAKAFHAQGTNVVEEVRAENVVGSRKKTVAKSGPRKKTGSKSLPTKKAAASSGSKQKKDGTSGLNRNGLKRSCTSAFARWFGEPEDEMDQQTNAVDAGETVEDEVQVEIDLTGTQVEDQIEETQTQDVENEPVENEPVEQQVPVVEIQTPVVQLRVRRPSERIIKNKLEKKIHGQDNTAESALDVDVA</sequence>
<dbReference type="AlphaFoldDB" id="A0A2U1LU67"/>
<feature type="compositionally biased region" description="Acidic residues" evidence="1">
    <location>
        <begin position="411"/>
        <end position="420"/>
    </location>
</feature>
<proteinExistence type="predicted"/>
<dbReference type="GO" id="GO:0003676">
    <property type="term" value="F:nucleic acid binding"/>
    <property type="evidence" value="ECO:0007669"/>
    <property type="project" value="InterPro"/>
</dbReference>
<reference evidence="2 3" key="1">
    <citation type="journal article" date="2018" name="Mol. Plant">
        <title>The genome of Artemisia annua provides insight into the evolution of Asteraceae family and artemisinin biosynthesis.</title>
        <authorList>
            <person name="Shen Q."/>
            <person name="Zhang L."/>
            <person name="Liao Z."/>
            <person name="Wang S."/>
            <person name="Yan T."/>
            <person name="Shi P."/>
            <person name="Liu M."/>
            <person name="Fu X."/>
            <person name="Pan Q."/>
            <person name="Wang Y."/>
            <person name="Lv Z."/>
            <person name="Lu X."/>
            <person name="Zhang F."/>
            <person name="Jiang W."/>
            <person name="Ma Y."/>
            <person name="Chen M."/>
            <person name="Hao X."/>
            <person name="Li L."/>
            <person name="Tang Y."/>
            <person name="Lv G."/>
            <person name="Zhou Y."/>
            <person name="Sun X."/>
            <person name="Brodelius P.E."/>
            <person name="Rose J.K.C."/>
            <person name="Tang K."/>
        </authorList>
    </citation>
    <scope>NUCLEOTIDE SEQUENCE [LARGE SCALE GENOMIC DNA]</scope>
    <source>
        <strain evidence="3">cv. Huhao1</strain>
        <tissue evidence="2">Leaf</tissue>
    </source>
</reference>
<dbReference type="OrthoDB" id="1000192at2759"/>
<dbReference type="EMBL" id="PKPP01007758">
    <property type="protein sequence ID" value="PWA52535.1"/>
    <property type="molecule type" value="Genomic_DNA"/>
</dbReference>
<feature type="compositionally biased region" description="Low complexity" evidence="1">
    <location>
        <begin position="226"/>
        <end position="245"/>
    </location>
</feature>
<comment type="caution">
    <text evidence="2">The sequence shown here is derived from an EMBL/GenBank/DDBJ whole genome shotgun (WGS) entry which is preliminary data.</text>
</comment>
<name>A0A2U1LU67_ARTAN</name>
<protein>
    <submittedName>
        <fullName evidence="2">Zinc finger, CCHC-type, Gag-polypeptide of LTR copia-type</fullName>
    </submittedName>
</protein>
<gene>
    <name evidence="2" type="ORF">CTI12_AA453430</name>
</gene>
<dbReference type="PANTHER" id="PTHR47481">
    <property type="match status" value="1"/>
</dbReference>
<organism evidence="2 3">
    <name type="scientific">Artemisia annua</name>
    <name type="common">Sweet wormwood</name>
    <dbReference type="NCBI Taxonomy" id="35608"/>
    <lineage>
        <taxon>Eukaryota</taxon>
        <taxon>Viridiplantae</taxon>
        <taxon>Streptophyta</taxon>
        <taxon>Embryophyta</taxon>
        <taxon>Tracheophyta</taxon>
        <taxon>Spermatophyta</taxon>
        <taxon>Magnoliopsida</taxon>
        <taxon>eudicotyledons</taxon>
        <taxon>Gunneridae</taxon>
        <taxon>Pentapetalae</taxon>
        <taxon>asterids</taxon>
        <taxon>campanulids</taxon>
        <taxon>Asterales</taxon>
        <taxon>Asteraceae</taxon>
        <taxon>Asteroideae</taxon>
        <taxon>Anthemideae</taxon>
        <taxon>Artemisiinae</taxon>
        <taxon>Artemisia</taxon>
    </lineage>
</organism>
<dbReference type="SUPFAM" id="SSF57756">
    <property type="entry name" value="Retrovirus zinc finger-like domains"/>
    <property type="match status" value="1"/>
</dbReference>
<dbReference type="PANTHER" id="PTHR47481:SF3">
    <property type="entry name" value="GAG-POLYPEPTIDE OF LTR COPIA-TYPE-RELATED"/>
    <property type="match status" value="1"/>
</dbReference>
<feature type="region of interest" description="Disordered" evidence="1">
    <location>
        <begin position="215"/>
        <end position="253"/>
    </location>
</feature>
<dbReference type="Proteomes" id="UP000245207">
    <property type="component" value="Unassembled WGS sequence"/>
</dbReference>
<feature type="region of interest" description="Disordered" evidence="1">
    <location>
        <begin position="304"/>
        <end position="352"/>
    </location>
</feature>
<evidence type="ECO:0000256" key="1">
    <source>
        <dbReference type="SAM" id="MobiDB-lite"/>
    </source>
</evidence>
<dbReference type="STRING" id="35608.A0A2U1LU67"/>
<dbReference type="GO" id="GO:0008270">
    <property type="term" value="F:zinc ion binding"/>
    <property type="evidence" value="ECO:0007669"/>
    <property type="project" value="InterPro"/>
</dbReference>
<feature type="region of interest" description="Disordered" evidence="1">
    <location>
        <begin position="403"/>
        <end position="423"/>
    </location>
</feature>
<evidence type="ECO:0000313" key="2">
    <source>
        <dbReference type="EMBL" id="PWA52535.1"/>
    </source>
</evidence>